<organism evidence="1 2">
    <name type="scientific">Caerostris extrusa</name>
    <name type="common">Bark spider</name>
    <name type="synonym">Caerostris bankana</name>
    <dbReference type="NCBI Taxonomy" id="172846"/>
    <lineage>
        <taxon>Eukaryota</taxon>
        <taxon>Metazoa</taxon>
        <taxon>Ecdysozoa</taxon>
        <taxon>Arthropoda</taxon>
        <taxon>Chelicerata</taxon>
        <taxon>Arachnida</taxon>
        <taxon>Araneae</taxon>
        <taxon>Araneomorphae</taxon>
        <taxon>Entelegynae</taxon>
        <taxon>Araneoidea</taxon>
        <taxon>Araneidae</taxon>
        <taxon>Caerostris</taxon>
    </lineage>
</organism>
<reference evidence="1 2" key="1">
    <citation type="submission" date="2021-06" db="EMBL/GenBank/DDBJ databases">
        <title>Caerostris extrusa draft genome.</title>
        <authorList>
            <person name="Kono N."/>
            <person name="Arakawa K."/>
        </authorList>
    </citation>
    <scope>NUCLEOTIDE SEQUENCE [LARGE SCALE GENOMIC DNA]</scope>
</reference>
<evidence type="ECO:0000313" key="1">
    <source>
        <dbReference type="EMBL" id="GIY68510.1"/>
    </source>
</evidence>
<evidence type="ECO:0000313" key="2">
    <source>
        <dbReference type="Proteomes" id="UP001054945"/>
    </source>
</evidence>
<proteinExistence type="predicted"/>
<protein>
    <submittedName>
        <fullName evidence="1">Uncharacterized protein</fullName>
    </submittedName>
</protein>
<accession>A0AAV4VEW7</accession>
<sequence length="82" mass="10051">MTFRLKYPKEEMMCFQDVFFILCLNLVEVIERNIVINLALFLFQTFCLKYPKQMMYMNYRQELQTILEIVLDTRNKSSAHHY</sequence>
<gene>
    <name evidence="1" type="ORF">CEXT_181721</name>
</gene>
<dbReference type="Proteomes" id="UP001054945">
    <property type="component" value="Unassembled WGS sequence"/>
</dbReference>
<dbReference type="AlphaFoldDB" id="A0AAV4VEW7"/>
<dbReference type="EMBL" id="BPLR01014388">
    <property type="protein sequence ID" value="GIY68510.1"/>
    <property type="molecule type" value="Genomic_DNA"/>
</dbReference>
<keyword evidence="2" id="KW-1185">Reference proteome</keyword>
<name>A0AAV4VEW7_CAEEX</name>
<comment type="caution">
    <text evidence="1">The sequence shown here is derived from an EMBL/GenBank/DDBJ whole genome shotgun (WGS) entry which is preliminary data.</text>
</comment>